<gene>
    <name evidence="1" type="ORF">GCM10010992_23890</name>
</gene>
<proteinExistence type="predicted"/>
<keyword evidence="2" id="KW-1185">Reference proteome</keyword>
<evidence type="ECO:0000313" key="2">
    <source>
        <dbReference type="Proteomes" id="UP000620064"/>
    </source>
</evidence>
<organism evidence="1 2">
    <name type="scientific">Cloacibacterium rupense</name>
    <dbReference type="NCBI Taxonomy" id="517423"/>
    <lineage>
        <taxon>Bacteria</taxon>
        <taxon>Pseudomonadati</taxon>
        <taxon>Bacteroidota</taxon>
        <taxon>Flavobacteriia</taxon>
        <taxon>Flavobacteriales</taxon>
        <taxon>Weeksellaceae</taxon>
    </lineage>
</organism>
<name>A0ABQ2NSB5_9FLAO</name>
<sequence length="132" mass="14750">MLFIEILYSQNINFDTIDSGKTLYLISNLDTNTFNSLIAEKPQNSSTLLLQIGNENFASVNLLYDTKISSLQKGDQNTFIYQDLFNTKSNPELNVNAVGNGNYIEVLGSNSISDGMTIKTTGNDKMIFVRNY</sequence>
<evidence type="ECO:0000313" key="1">
    <source>
        <dbReference type="EMBL" id="GGP05892.1"/>
    </source>
</evidence>
<dbReference type="Proteomes" id="UP000620064">
    <property type="component" value="Unassembled WGS sequence"/>
</dbReference>
<comment type="caution">
    <text evidence="1">The sequence shown here is derived from an EMBL/GenBank/DDBJ whole genome shotgun (WGS) entry which is preliminary data.</text>
</comment>
<reference evidence="2" key="1">
    <citation type="journal article" date="2019" name="Int. J. Syst. Evol. Microbiol.">
        <title>The Global Catalogue of Microorganisms (GCM) 10K type strain sequencing project: providing services to taxonomists for standard genome sequencing and annotation.</title>
        <authorList>
            <consortium name="The Broad Institute Genomics Platform"/>
            <consortium name="The Broad Institute Genome Sequencing Center for Infectious Disease"/>
            <person name="Wu L."/>
            <person name="Ma J."/>
        </authorList>
    </citation>
    <scope>NUCLEOTIDE SEQUENCE [LARGE SCALE GENOMIC DNA]</scope>
    <source>
        <strain evidence="2">CGMCC 1.7656</strain>
    </source>
</reference>
<evidence type="ECO:0008006" key="3">
    <source>
        <dbReference type="Google" id="ProtNLM"/>
    </source>
</evidence>
<dbReference type="EMBL" id="BMLV01000006">
    <property type="protein sequence ID" value="GGP05892.1"/>
    <property type="molecule type" value="Genomic_DNA"/>
</dbReference>
<protein>
    <recommendedName>
        <fullName evidence="3">Curlin associated repeat-containing protein</fullName>
    </recommendedName>
</protein>
<accession>A0ABQ2NSB5</accession>